<evidence type="ECO:0000256" key="2">
    <source>
        <dbReference type="SAM" id="MobiDB-lite"/>
    </source>
</evidence>
<protein>
    <recommendedName>
        <fullName evidence="4">Prokaryotic-type class I peptide chain release factors domain-containing protein</fullName>
    </recommendedName>
</protein>
<evidence type="ECO:0000256" key="3">
    <source>
        <dbReference type="SAM" id="SignalP"/>
    </source>
</evidence>
<dbReference type="STRING" id="1314773.A0A3N2PMX2"/>
<reference evidence="5 6" key="1">
    <citation type="journal article" date="2018" name="Mol. Ecol.">
        <title>The obligate alkalophilic soda-lake fungus Sodiomyces alkalinus has shifted to a protein diet.</title>
        <authorList>
            <person name="Grum-Grzhimaylo A.A."/>
            <person name="Falkoski D.L."/>
            <person name="van den Heuvel J."/>
            <person name="Valero-Jimenez C.A."/>
            <person name="Min B."/>
            <person name="Choi I.G."/>
            <person name="Lipzen A."/>
            <person name="Daum C.G."/>
            <person name="Aanen D.K."/>
            <person name="Tsang A."/>
            <person name="Henrissat B."/>
            <person name="Bilanenko E.N."/>
            <person name="de Vries R.P."/>
            <person name="van Kan J.A.L."/>
            <person name="Grigoriev I.V."/>
            <person name="Debets A.J.M."/>
        </authorList>
    </citation>
    <scope>NUCLEOTIDE SEQUENCE [LARGE SCALE GENOMIC DNA]</scope>
    <source>
        <strain evidence="5 6">F11</strain>
    </source>
</reference>
<dbReference type="GeneID" id="39583904"/>
<dbReference type="InterPro" id="IPR045853">
    <property type="entry name" value="Pep_chain_release_fac_I_sf"/>
</dbReference>
<dbReference type="Proteomes" id="UP000272025">
    <property type="component" value="Unassembled WGS sequence"/>
</dbReference>
<comment type="similarity">
    <text evidence="1">Belongs to the prokaryotic/mitochondrial release factor family.</text>
</comment>
<accession>A0A3N2PMX2</accession>
<dbReference type="AlphaFoldDB" id="A0A3N2PMX2"/>
<dbReference type="InterPro" id="IPR052104">
    <property type="entry name" value="Mito_Release_Factor_mL62"/>
</dbReference>
<organism evidence="5 6">
    <name type="scientific">Sodiomyces alkalinus (strain CBS 110278 / VKM F-3762 / F11)</name>
    <name type="common">Alkaliphilic filamentous fungus</name>
    <dbReference type="NCBI Taxonomy" id="1314773"/>
    <lineage>
        <taxon>Eukaryota</taxon>
        <taxon>Fungi</taxon>
        <taxon>Dikarya</taxon>
        <taxon>Ascomycota</taxon>
        <taxon>Pezizomycotina</taxon>
        <taxon>Sordariomycetes</taxon>
        <taxon>Hypocreomycetidae</taxon>
        <taxon>Glomerellales</taxon>
        <taxon>Plectosphaerellaceae</taxon>
        <taxon>Sodiomyces</taxon>
    </lineage>
</organism>
<dbReference type="PANTHER" id="PTHR11075:SF54">
    <property type="entry name" value="LARGE RIBOSOMAL SUBUNIT PROTEIN ML62"/>
    <property type="match status" value="1"/>
</dbReference>
<evidence type="ECO:0000313" key="5">
    <source>
        <dbReference type="EMBL" id="ROT35780.1"/>
    </source>
</evidence>
<dbReference type="Gene3D" id="3.30.160.20">
    <property type="match status" value="1"/>
</dbReference>
<evidence type="ECO:0000313" key="6">
    <source>
        <dbReference type="Proteomes" id="UP000272025"/>
    </source>
</evidence>
<evidence type="ECO:0000259" key="4">
    <source>
        <dbReference type="Pfam" id="PF00472"/>
    </source>
</evidence>
<feature type="domain" description="Prokaryotic-type class I peptide chain release factors" evidence="4">
    <location>
        <begin position="66"/>
        <end position="190"/>
    </location>
</feature>
<feature type="signal peptide" evidence="3">
    <location>
        <begin position="1"/>
        <end position="21"/>
    </location>
</feature>
<dbReference type="SUPFAM" id="SSF75620">
    <property type="entry name" value="Release factor"/>
    <property type="match status" value="1"/>
</dbReference>
<gene>
    <name evidence="5" type="ORF">SODALDRAFT_51123</name>
</gene>
<proteinExistence type="inferred from homology"/>
<keyword evidence="6" id="KW-1185">Reference proteome</keyword>
<dbReference type="GO" id="GO:0004045">
    <property type="term" value="F:peptidyl-tRNA hydrolase activity"/>
    <property type="evidence" value="ECO:0007669"/>
    <property type="project" value="TreeGrafter"/>
</dbReference>
<dbReference type="GO" id="GO:0070126">
    <property type="term" value="P:mitochondrial translational termination"/>
    <property type="evidence" value="ECO:0007669"/>
    <property type="project" value="TreeGrafter"/>
</dbReference>
<dbReference type="OrthoDB" id="270639at2759"/>
<dbReference type="InterPro" id="IPR000352">
    <property type="entry name" value="Pep_chain_release_fac_I"/>
</dbReference>
<evidence type="ECO:0000256" key="1">
    <source>
        <dbReference type="ARBA" id="ARBA00010835"/>
    </source>
</evidence>
<dbReference type="GO" id="GO:0016150">
    <property type="term" value="F:translation release factor activity, codon nonspecific"/>
    <property type="evidence" value="ECO:0007669"/>
    <property type="project" value="TreeGrafter"/>
</dbReference>
<dbReference type="GO" id="GO:0005762">
    <property type="term" value="C:mitochondrial large ribosomal subunit"/>
    <property type="evidence" value="ECO:0007669"/>
    <property type="project" value="TreeGrafter"/>
</dbReference>
<feature type="chain" id="PRO_5018210144" description="Prokaryotic-type class I peptide chain release factors domain-containing protein" evidence="3">
    <location>
        <begin position="22"/>
        <end position="195"/>
    </location>
</feature>
<dbReference type="Pfam" id="PF00472">
    <property type="entry name" value="RF-1"/>
    <property type="match status" value="1"/>
</dbReference>
<keyword evidence="3" id="KW-0732">Signal</keyword>
<sequence>MTLRLTARASLWTLFRLGGTAVQPPLAFIRSARFQAFDTSFDADELREARAWHQAFDETRLPKGQTSFARSSGPGGQHVNKTETKAITTWPVKDLIAVLPKLLHPGVRASKYYTARTDCLTIQDQTHRQRSANTDENFRKLVEEVQRIYQERVPNESSPAKQQKYIELERTFHKTRLQQKKNHSSKKQGRRGPSD</sequence>
<dbReference type="PANTHER" id="PTHR11075">
    <property type="entry name" value="PEPTIDE CHAIN RELEASE FACTOR"/>
    <property type="match status" value="1"/>
</dbReference>
<dbReference type="RefSeq" id="XP_028463586.1">
    <property type="nucleotide sequence ID" value="XM_028615427.1"/>
</dbReference>
<feature type="region of interest" description="Disordered" evidence="2">
    <location>
        <begin position="173"/>
        <end position="195"/>
    </location>
</feature>
<name>A0A3N2PMX2_SODAK</name>
<dbReference type="EMBL" id="ML119060">
    <property type="protein sequence ID" value="ROT35780.1"/>
    <property type="molecule type" value="Genomic_DNA"/>
</dbReference>